<feature type="compositionally biased region" description="Low complexity" evidence="1">
    <location>
        <begin position="190"/>
        <end position="215"/>
    </location>
</feature>
<feature type="compositionally biased region" description="Low complexity" evidence="1">
    <location>
        <begin position="381"/>
        <end position="391"/>
    </location>
</feature>
<feature type="region of interest" description="Disordered" evidence="1">
    <location>
        <begin position="53"/>
        <end position="234"/>
    </location>
</feature>
<dbReference type="EMBL" id="CAUJNA010002402">
    <property type="protein sequence ID" value="CAJ1392761.1"/>
    <property type="molecule type" value="Genomic_DNA"/>
</dbReference>
<keyword evidence="3" id="KW-1185">Reference proteome</keyword>
<evidence type="ECO:0000313" key="2">
    <source>
        <dbReference type="EMBL" id="CAJ1392761.1"/>
    </source>
</evidence>
<protein>
    <submittedName>
        <fullName evidence="2">Uncharacterized protein</fullName>
    </submittedName>
</protein>
<feature type="compositionally biased region" description="Low complexity" evidence="1">
    <location>
        <begin position="61"/>
        <end position="90"/>
    </location>
</feature>
<dbReference type="Proteomes" id="UP001178507">
    <property type="component" value="Unassembled WGS sequence"/>
</dbReference>
<comment type="caution">
    <text evidence="2">The sequence shown here is derived from an EMBL/GenBank/DDBJ whole genome shotgun (WGS) entry which is preliminary data.</text>
</comment>
<feature type="compositionally biased region" description="Basic and acidic residues" evidence="1">
    <location>
        <begin position="371"/>
        <end position="380"/>
    </location>
</feature>
<dbReference type="AlphaFoldDB" id="A0AA36ISD2"/>
<organism evidence="2 3">
    <name type="scientific">Effrenium voratum</name>
    <dbReference type="NCBI Taxonomy" id="2562239"/>
    <lineage>
        <taxon>Eukaryota</taxon>
        <taxon>Sar</taxon>
        <taxon>Alveolata</taxon>
        <taxon>Dinophyceae</taxon>
        <taxon>Suessiales</taxon>
        <taxon>Symbiodiniaceae</taxon>
        <taxon>Effrenium</taxon>
    </lineage>
</organism>
<dbReference type="PANTHER" id="PTHR15572:SF0">
    <property type="entry name" value="GLUTAMINE-RICH PROTEIN-RELATED"/>
    <property type="match status" value="1"/>
</dbReference>
<accession>A0AA36ISD2</accession>
<dbReference type="PANTHER" id="PTHR15572">
    <property type="entry name" value="GLIOMA TUMOR SUPPRESSOR CANDIDATE REGION GENE 1"/>
    <property type="match status" value="1"/>
</dbReference>
<sequence>MLPLPVLLRAASRGKVIFAEDEELNTDNEQELLRKGCEEINTDNEEQLLQRSFRLRPPLPRTSAAAASAAPAASAPAASSPASLARPGLAELVSFAEELDQSEPSAPSSRASDAAAEASAEEGEASTPRNSTPQAGSRPEPVGWLSARHEDGWQPASCQQSGWSVRESRWRQSGWQNRWHPASVGQDPVQQQQQQQQQEQQQQQQQQEQQRQQQQPPVHQEPASWRHLATYKEPDAWPRVSMQHWQADSDSENGAAADAWQPLARQELGWDAQAPANAQLADLHQRRATWAGANHAGQDVWPVQPAQRQEAQEVGRMRPLPLDPAPGSPSRFTLPEVPAASASPRRPKTSSSALPGLASPGLNGSVPSARAKRDEPEERSPPSARSPCRSSLLSEPTSPLAEVAEPPALAQAAAAAAWALSPRNSGLSPVQASFTTGSSSVSSAQCSLRRAECRFTRERETGWFCGVDFGAVDFECEALEVSSRERSILCQIFEDVDSCVADFRSPCRRDREKASEDLPALFAKLCSQLRIYHFQLREKRCVETLDGSAIIMELLSRVVEVLDALAPGGVESCPYVRDLVCDALNEALGPRGVFPLCVSYLNASPLEDAGDFYLELSFHALMALLLALLWDTPSRVTETPEKTIIEAEGFQAVFTLATDLVAGFENQEPWEELGLERLFLALHILRLGLRSTEAMDPVCRVEFENEEESEEDTPAVAQLARRALQVLSQPAAPEQRTVVLHALPAAVRLLGALLQVPPLARSLDFFELSGALHRALQRRPLTLALTAAFREMVLRDRPRRWFSMGPEAKQVRRDFFNSLDSENVLNELAAAATERVEHLLRLLQEKRTGPGASYEPCRQGMKDMAVQSLEEAVEIGSYFDNVEATVVAVYGKASVVEEMAGLKELRESLPDRPAVSSLEQMRQHLQRCFPVPNFFH</sequence>
<dbReference type="InterPro" id="IPR052438">
    <property type="entry name" value="Chromatin_remod/trans_coact"/>
</dbReference>
<dbReference type="GO" id="GO:0016514">
    <property type="term" value="C:SWI/SNF complex"/>
    <property type="evidence" value="ECO:0007669"/>
    <property type="project" value="TreeGrafter"/>
</dbReference>
<feature type="region of interest" description="Disordered" evidence="1">
    <location>
        <begin position="297"/>
        <end position="400"/>
    </location>
</feature>
<feature type="compositionally biased region" description="Low complexity" evidence="1">
    <location>
        <begin position="102"/>
        <end position="118"/>
    </location>
</feature>
<proteinExistence type="predicted"/>
<feature type="region of interest" description="Disordered" evidence="1">
    <location>
        <begin position="243"/>
        <end position="262"/>
    </location>
</feature>
<gene>
    <name evidence="2" type="ORF">EVOR1521_LOCUS17777</name>
</gene>
<name>A0AA36ISD2_9DINO</name>
<evidence type="ECO:0000256" key="1">
    <source>
        <dbReference type="SAM" id="MobiDB-lite"/>
    </source>
</evidence>
<evidence type="ECO:0000313" key="3">
    <source>
        <dbReference type="Proteomes" id="UP001178507"/>
    </source>
</evidence>
<reference evidence="2" key="1">
    <citation type="submission" date="2023-08" db="EMBL/GenBank/DDBJ databases">
        <authorList>
            <person name="Chen Y."/>
            <person name="Shah S."/>
            <person name="Dougan E. K."/>
            <person name="Thang M."/>
            <person name="Chan C."/>
        </authorList>
    </citation>
    <scope>NUCLEOTIDE SEQUENCE</scope>
</reference>
<dbReference type="GO" id="GO:0045893">
    <property type="term" value="P:positive regulation of DNA-templated transcription"/>
    <property type="evidence" value="ECO:0007669"/>
    <property type="project" value="TreeGrafter"/>
</dbReference>